<keyword evidence="1 7" id="KW-1003">Cell membrane</keyword>
<feature type="compositionally biased region" description="Basic and acidic residues" evidence="8">
    <location>
        <begin position="147"/>
        <end position="158"/>
    </location>
</feature>
<comment type="catalytic activity">
    <reaction evidence="7">
        <text>a peptidoglycan chain = a peptidoglycan chain with N-acetyl-1,6-anhydromuramyl-[peptide] at the reducing end + a peptidoglycan chain with N-acetylglucosamine at the non-reducing end.</text>
        <dbReference type="EC" id="4.2.2.29"/>
    </reaction>
</comment>
<feature type="compositionally biased region" description="Basic residues" evidence="8">
    <location>
        <begin position="352"/>
        <end position="364"/>
    </location>
</feature>
<accession>A0A9X3N1Z1</accession>
<dbReference type="GO" id="GO:0071555">
    <property type="term" value="P:cell wall organization"/>
    <property type="evidence" value="ECO:0007669"/>
    <property type="project" value="UniProtKB-KW"/>
</dbReference>
<comment type="similarity">
    <text evidence="7">Belongs to the transglycosylase MltG family.</text>
</comment>
<evidence type="ECO:0000256" key="6">
    <source>
        <dbReference type="ARBA" id="ARBA00023316"/>
    </source>
</evidence>
<evidence type="ECO:0000256" key="5">
    <source>
        <dbReference type="ARBA" id="ARBA00023239"/>
    </source>
</evidence>
<dbReference type="NCBIfam" id="TIGR00247">
    <property type="entry name" value="endolytic transglycosylase MltG"/>
    <property type="match status" value="1"/>
</dbReference>
<organism evidence="9 10">
    <name type="scientific">Solirubrobacter ginsenosidimutans</name>
    <dbReference type="NCBI Taxonomy" id="490573"/>
    <lineage>
        <taxon>Bacteria</taxon>
        <taxon>Bacillati</taxon>
        <taxon>Actinomycetota</taxon>
        <taxon>Thermoleophilia</taxon>
        <taxon>Solirubrobacterales</taxon>
        <taxon>Solirubrobacteraceae</taxon>
        <taxon>Solirubrobacter</taxon>
    </lineage>
</organism>
<feature type="compositionally biased region" description="Basic and acidic residues" evidence="8">
    <location>
        <begin position="110"/>
        <end position="125"/>
    </location>
</feature>
<dbReference type="Pfam" id="PF02618">
    <property type="entry name" value="YceG"/>
    <property type="match status" value="1"/>
</dbReference>
<feature type="compositionally biased region" description="Low complexity" evidence="8">
    <location>
        <begin position="74"/>
        <end position="88"/>
    </location>
</feature>
<keyword evidence="4 7" id="KW-0472">Membrane</keyword>
<protein>
    <recommendedName>
        <fullName evidence="7">Endolytic murein transglycosylase</fullName>
        <ecNumber evidence="7">4.2.2.29</ecNumber>
    </recommendedName>
    <alternativeName>
        <fullName evidence="7">Peptidoglycan lytic transglycosylase</fullName>
    </alternativeName>
    <alternativeName>
        <fullName evidence="7">Peptidoglycan polymerization terminase</fullName>
    </alternativeName>
</protein>
<dbReference type="GO" id="GO:0008932">
    <property type="term" value="F:lytic endotransglycosylase activity"/>
    <property type="evidence" value="ECO:0007669"/>
    <property type="project" value="UniProtKB-UniRule"/>
</dbReference>
<comment type="caution">
    <text evidence="9">The sequence shown here is derived from an EMBL/GenBank/DDBJ whole genome shotgun (WGS) entry which is preliminary data.</text>
</comment>
<feature type="compositionally biased region" description="Acidic residues" evidence="8">
    <location>
        <begin position="159"/>
        <end position="174"/>
    </location>
</feature>
<feature type="compositionally biased region" description="Basic and acidic residues" evidence="8">
    <location>
        <begin position="304"/>
        <end position="324"/>
    </location>
</feature>
<dbReference type="EC" id="4.2.2.29" evidence="7"/>
<evidence type="ECO:0000256" key="1">
    <source>
        <dbReference type="ARBA" id="ARBA00022475"/>
    </source>
</evidence>
<dbReference type="HAMAP" id="MF_02065">
    <property type="entry name" value="MltG"/>
    <property type="match status" value="1"/>
</dbReference>
<evidence type="ECO:0000256" key="4">
    <source>
        <dbReference type="ARBA" id="ARBA00023136"/>
    </source>
</evidence>
<feature type="compositionally biased region" description="Basic and acidic residues" evidence="8">
    <location>
        <begin position="89"/>
        <end position="100"/>
    </location>
</feature>
<feature type="compositionally biased region" description="Basic and acidic residues" evidence="8">
    <location>
        <begin position="198"/>
        <end position="208"/>
    </location>
</feature>
<evidence type="ECO:0000256" key="8">
    <source>
        <dbReference type="SAM" id="MobiDB-lite"/>
    </source>
</evidence>
<feature type="compositionally biased region" description="Basic and acidic residues" evidence="8">
    <location>
        <begin position="240"/>
        <end position="250"/>
    </location>
</feature>
<dbReference type="AlphaFoldDB" id="A0A9X3N1Z1"/>
<reference evidence="9" key="1">
    <citation type="submission" date="2022-10" db="EMBL/GenBank/DDBJ databases">
        <title>The WGS of Solirubrobacter ginsenosidimutans DSM 21036.</title>
        <authorList>
            <person name="Jiang Z."/>
        </authorList>
    </citation>
    <scope>NUCLEOTIDE SEQUENCE</scope>
    <source>
        <strain evidence="9">DSM 21036</strain>
    </source>
</reference>
<feature type="region of interest" description="Disordered" evidence="8">
    <location>
        <begin position="304"/>
        <end position="368"/>
    </location>
</feature>
<evidence type="ECO:0000256" key="2">
    <source>
        <dbReference type="ARBA" id="ARBA00022692"/>
    </source>
</evidence>
<dbReference type="GO" id="GO:0005886">
    <property type="term" value="C:plasma membrane"/>
    <property type="evidence" value="ECO:0007669"/>
    <property type="project" value="UniProtKB-UniRule"/>
</dbReference>
<proteinExistence type="inferred from homology"/>
<gene>
    <name evidence="7 9" type="primary">mltG</name>
    <name evidence="9" type="ORF">OM076_43220</name>
</gene>
<name>A0A9X3N1Z1_9ACTN</name>
<keyword evidence="2 7" id="KW-0812">Transmembrane</keyword>
<dbReference type="InterPro" id="IPR003770">
    <property type="entry name" value="MLTG-like"/>
</dbReference>
<dbReference type="PANTHER" id="PTHR30518">
    <property type="entry name" value="ENDOLYTIC MUREIN TRANSGLYCOSYLASE"/>
    <property type="match status" value="1"/>
</dbReference>
<feature type="site" description="Important for catalytic activity" evidence="7">
    <location>
        <position position="593"/>
    </location>
</feature>
<feature type="compositionally biased region" description="Basic and acidic residues" evidence="8">
    <location>
        <begin position="332"/>
        <end position="342"/>
    </location>
</feature>
<dbReference type="PANTHER" id="PTHR30518:SF2">
    <property type="entry name" value="ENDOLYTIC MUREIN TRANSGLYCOSYLASE"/>
    <property type="match status" value="1"/>
</dbReference>
<evidence type="ECO:0000313" key="10">
    <source>
        <dbReference type="Proteomes" id="UP001149140"/>
    </source>
</evidence>
<keyword evidence="10" id="KW-1185">Reference proteome</keyword>
<keyword evidence="3 7" id="KW-1133">Transmembrane helix</keyword>
<comment type="function">
    <text evidence="7">Functions as a peptidoglycan terminase that cleaves nascent peptidoglycan strands endolytically to terminate their elongation.</text>
</comment>
<dbReference type="EMBL" id="JAPDOD010000089">
    <property type="protein sequence ID" value="MDA0167151.1"/>
    <property type="molecule type" value="Genomic_DNA"/>
</dbReference>
<evidence type="ECO:0000313" key="9">
    <source>
        <dbReference type="EMBL" id="MDA0167151.1"/>
    </source>
</evidence>
<keyword evidence="5 7" id="KW-0456">Lyase</keyword>
<evidence type="ECO:0000256" key="7">
    <source>
        <dbReference type="HAMAP-Rule" id="MF_02065"/>
    </source>
</evidence>
<feature type="region of interest" description="Disordered" evidence="8">
    <location>
        <begin position="1"/>
        <end position="287"/>
    </location>
</feature>
<sequence>MFGKRSDQPRTAEDRARAAANRAARRAGKPLPPEAFEYTVRPPDVEPHEPLHEEEPEPVAWEEPPSEAAPPPAEAAGADEAAIAPRADASPHADAVRAGDDAPFDAATPRADDAVPRADAVRADDDAPFDAATPRADDAVPRANVVRADDDAPRTDDDAPRDDDDAPRDDDDAPRDDLAAAPLPVADAIADEVPEPAAEPHTESHEADVAANGSAVDDAARAAAAAEARALRENAGSANPRDEAPRDEVVHQPTVEYTPFQTEEHAIPAPLGEPSDDEPRLVAARGFPGDHDEVHAFATSRPETAEHDSAFETGEHHPPEETEVRPPVPLRKAPERPAEPARRRAAPNAPKGRSRPPKAPKGPRPKGAAHWGRRIFTLVVVLVFAAVLYAFNQTFQPFHSDGSGSAIVNIPQNTDAGEIAKLLEQQGVVDSARFFELRATLGGERGNLRPGHYVLKKDMTNGAVIAALTKVPENPKAAPTVSATIIEGPSIKENAPVVDKSKKVEGSYAKAADSPAVLKRIRELGAPKGTKTAEGFLFPATYTLKVGAPASELVNEQLDAFEENFKKVDMKYAKSKKLTRYDVLIIASMIEREAQLARERPLVSAVIYNRLKQGIPLGIDATTRYSTNNWTRKIKQSELDKDEPYNTRLNRGLPPTPIGNPGLASIKAAAKPSNKKYLFYVRKPGKSGEHAFSSTDAQFEKDVAKYKAANG</sequence>
<dbReference type="RefSeq" id="WP_270046401.1">
    <property type="nucleotide sequence ID" value="NZ_JAPDOD010000089.1"/>
</dbReference>
<dbReference type="Gene3D" id="3.30.1490.480">
    <property type="entry name" value="Endolytic murein transglycosylase"/>
    <property type="match status" value="1"/>
</dbReference>
<keyword evidence="6 7" id="KW-0961">Cell wall biogenesis/degradation</keyword>
<feature type="compositionally biased region" description="Low complexity" evidence="8">
    <location>
        <begin position="209"/>
        <end position="236"/>
    </location>
</feature>
<evidence type="ECO:0000256" key="3">
    <source>
        <dbReference type="ARBA" id="ARBA00022989"/>
    </source>
</evidence>
<feature type="compositionally biased region" description="Low complexity" evidence="8">
    <location>
        <begin position="179"/>
        <end position="188"/>
    </location>
</feature>
<dbReference type="GO" id="GO:0009252">
    <property type="term" value="P:peptidoglycan biosynthetic process"/>
    <property type="evidence" value="ECO:0007669"/>
    <property type="project" value="UniProtKB-UniRule"/>
</dbReference>
<dbReference type="Proteomes" id="UP001149140">
    <property type="component" value="Unassembled WGS sequence"/>
</dbReference>
<feature type="compositionally biased region" description="Basic and acidic residues" evidence="8">
    <location>
        <begin position="1"/>
        <end position="17"/>
    </location>
</feature>
<feature type="compositionally biased region" description="Basic and acidic residues" evidence="8">
    <location>
        <begin position="43"/>
        <end position="53"/>
    </location>
</feature>